<accession>A0A1D2M3N7</accession>
<keyword evidence="1" id="KW-0732">Signal</keyword>
<reference evidence="2 3" key="1">
    <citation type="journal article" date="2016" name="Genome Biol. Evol.">
        <title>Gene Family Evolution Reflects Adaptation to Soil Environmental Stressors in the Genome of the Collembolan Orchesella cincta.</title>
        <authorList>
            <person name="Faddeeva-Vakhrusheva A."/>
            <person name="Derks M.F."/>
            <person name="Anvar S.Y."/>
            <person name="Agamennone V."/>
            <person name="Suring W."/>
            <person name="Smit S."/>
            <person name="van Straalen N.M."/>
            <person name="Roelofs D."/>
        </authorList>
    </citation>
    <scope>NUCLEOTIDE SEQUENCE [LARGE SCALE GENOMIC DNA]</scope>
    <source>
        <tissue evidence="2">Mixed pool</tissue>
    </source>
</reference>
<keyword evidence="3" id="KW-1185">Reference proteome</keyword>
<proteinExistence type="predicted"/>
<feature type="signal peptide" evidence="1">
    <location>
        <begin position="1"/>
        <end position="23"/>
    </location>
</feature>
<evidence type="ECO:0000313" key="2">
    <source>
        <dbReference type="EMBL" id="ODM87588.1"/>
    </source>
</evidence>
<comment type="caution">
    <text evidence="2">The sequence shown here is derived from an EMBL/GenBank/DDBJ whole genome shotgun (WGS) entry which is preliminary data.</text>
</comment>
<dbReference type="AlphaFoldDB" id="A0A1D2M3N7"/>
<name>A0A1D2M3N7_ORCCI</name>
<dbReference type="Proteomes" id="UP000094527">
    <property type="component" value="Unassembled WGS sequence"/>
</dbReference>
<dbReference type="EMBL" id="LJIJ01005012">
    <property type="protein sequence ID" value="ODM87588.1"/>
    <property type="molecule type" value="Genomic_DNA"/>
</dbReference>
<sequence length="82" mass="8673">MSAKIYLVSIILVIVFFISFAHAKEVGAVKPPQGAGQTNCSPNGSTGCHENGGGTLALPCCSGFCCRWVGQQYGTCRDWNDC</sequence>
<protein>
    <submittedName>
        <fullName evidence="2">Antimicrobial peptide 2</fullName>
    </submittedName>
</protein>
<evidence type="ECO:0000313" key="3">
    <source>
        <dbReference type="Proteomes" id="UP000094527"/>
    </source>
</evidence>
<evidence type="ECO:0000256" key="1">
    <source>
        <dbReference type="SAM" id="SignalP"/>
    </source>
</evidence>
<organism evidence="2 3">
    <name type="scientific">Orchesella cincta</name>
    <name type="common">Springtail</name>
    <name type="synonym">Podura cincta</name>
    <dbReference type="NCBI Taxonomy" id="48709"/>
    <lineage>
        <taxon>Eukaryota</taxon>
        <taxon>Metazoa</taxon>
        <taxon>Ecdysozoa</taxon>
        <taxon>Arthropoda</taxon>
        <taxon>Hexapoda</taxon>
        <taxon>Collembola</taxon>
        <taxon>Entomobryomorpha</taxon>
        <taxon>Entomobryoidea</taxon>
        <taxon>Orchesellidae</taxon>
        <taxon>Orchesellinae</taxon>
        <taxon>Orchesella</taxon>
    </lineage>
</organism>
<gene>
    <name evidence="2" type="ORF">Ocin01_19094</name>
</gene>
<feature type="chain" id="PRO_5008903435" evidence="1">
    <location>
        <begin position="24"/>
        <end position="82"/>
    </location>
</feature>